<dbReference type="EMBL" id="JBHTCO010000004">
    <property type="protein sequence ID" value="MFC7392426.1"/>
    <property type="molecule type" value="Genomic_DNA"/>
</dbReference>
<comment type="subcellular location">
    <subcellularLocation>
        <location evidence="1">Cell membrane</location>
        <topology evidence="1">Multi-pass membrane protein</topology>
    </subcellularLocation>
</comment>
<evidence type="ECO:0000313" key="8">
    <source>
        <dbReference type="Proteomes" id="UP001596505"/>
    </source>
</evidence>
<organism evidence="7 8">
    <name type="scientific">Scopulibacillus cellulosilyticus</name>
    <dbReference type="NCBI Taxonomy" id="2665665"/>
    <lineage>
        <taxon>Bacteria</taxon>
        <taxon>Bacillati</taxon>
        <taxon>Bacillota</taxon>
        <taxon>Bacilli</taxon>
        <taxon>Bacillales</taxon>
        <taxon>Sporolactobacillaceae</taxon>
        <taxon>Scopulibacillus</taxon>
    </lineage>
</organism>
<evidence type="ECO:0000313" key="7">
    <source>
        <dbReference type="EMBL" id="MFC7392426.1"/>
    </source>
</evidence>
<feature type="transmembrane region" description="Helical" evidence="6">
    <location>
        <begin position="86"/>
        <end position="104"/>
    </location>
</feature>
<name>A0ABW2PSN6_9BACL</name>
<evidence type="ECO:0000256" key="1">
    <source>
        <dbReference type="ARBA" id="ARBA00004651"/>
    </source>
</evidence>
<evidence type="ECO:0000256" key="2">
    <source>
        <dbReference type="ARBA" id="ARBA00022475"/>
    </source>
</evidence>
<feature type="transmembrane region" description="Helical" evidence="6">
    <location>
        <begin position="125"/>
        <end position="144"/>
    </location>
</feature>
<evidence type="ECO:0000256" key="4">
    <source>
        <dbReference type="ARBA" id="ARBA00022989"/>
    </source>
</evidence>
<dbReference type="Pfam" id="PF09678">
    <property type="entry name" value="Caa3_CtaG"/>
    <property type="match status" value="1"/>
</dbReference>
<dbReference type="InterPro" id="IPR019108">
    <property type="entry name" value="Caa3_assmbl_CtaG-rel"/>
</dbReference>
<dbReference type="Proteomes" id="UP001596505">
    <property type="component" value="Unassembled WGS sequence"/>
</dbReference>
<feature type="transmembrane region" description="Helical" evidence="6">
    <location>
        <begin position="235"/>
        <end position="259"/>
    </location>
</feature>
<comment type="caution">
    <text evidence="7">The sequence shown here is derived from an EMBL/GenBank/DDBJ whole genome shotgun (WGS) entry which is preliminary data.</text>
</comment>
<dbReference type="RefSeq" id="WP_380964528.1">
    <property type="nucleotide sequence ID" value="NZ_JBHTCO010000004.1"/>
</dbReference>
<feature type="transmembrane region" description="Helical" evidence="6">
    <location>
        <begin position="15"/>
        <end position="36"/>
    </location>
</feature>
<feature type="transmembrane region" description="Helical" evidence="6">
    <location>
        <begin position="48"/>
        <end position="66"/>
    </location>
</feature>
<evidence type="ECO:0000256" key="6">
    <source>
        <dbReference type="SAM" id="Phobius"/>
    </source>
</evidence>
<gene>
    <name evidence="7" type="ORF">ACFQRG_05465</name>
</gene>
<keyword evidence="8" id="KW-1185">Reference proteome</keyword>
<keyword evidence="2" id="KW-1003">Cell membrane</keyword>
<sequence>MGGPTVEPMISMWHFQWGAIVIILAFVYIKVSGSLTKKYGQKGDTLSVYHKISFFIGLFFIFLAKGTPLDDIGMKYLFSAHMGEMALEYLIIPPLLLLGIPAWVARKILKVPFIDKMVSSMTKPIIAIILFNLFFSIYHVPFIFDFMANHHPFHNIYNIVMILLSIFMWWPITCPVSEKDHLSELQKMGYIFANSVLLTPACALIIFSGTPLYHFYGQEVPHILPSLSVVEDQQFGGTIMKIVQEIVNGLALGFVFYQWMKKQQEQDKREEKIPVKGYKYLEVSHKTNHAGR</sequence>
<feature type="transmembrane region" description="Helical" evidence="6">
    <location>
        <begin position="188"/>
        <end position="215"/>
    </location>
</feature>
<keyword evidence="5 6" id="KW-0472">Membrane</keyword>
<keyword evidence="4 6" id="KW-1133">Transmembrane helix</keyword>
<protein>
    <submittedName>
        <fullName evidence="7">Cytochrome c oxidase assembly protein</fullName>
    </submittedName>
</protein>
<evidence type="ECO:0000256" key="3">
    <source>
        <dbReference type="ARBA" id="ARBA00022692"/>
    </source>
</evidence>
<feature type="transmembrane region" description="Helical" evidence="6">
    <location>
        <begin position="156"/>
        <end position="176"/>
    </location>
</feature>
<evidence type="ECO:0000256" key="5">
    <source>
        <dbReference type="ARBA" id="ARBA00023136"/>
    </source>
</evidence>
<proteinExistence type="predicted"/>
<accession>A0ABW2PSN6</accession>
<reference evidence="8" key="1">
    <citation type="journal article" date="2019" name="Int. J. Syst. Evol. Microbiol.">
        <title>The Global Catalogue of Microorganisms (GCM) 10K type strain sequencing project: providing services to taxonomists for standard genome sequencing and annotation.</title>
        <authorList>
            <consortium name="The Broad Institute Genomics Platform"/>
            <consortium name="The Broad Institute Genome Sequencing Center for Infectious Disease"/>
            <person name="Wu L."/>
            <person name="Ma J."/>
        </authorList>
    </citation>
    <scope>NUCLEOTIDE SEQUENCE [LARGE SCALE GENOMIC DNA]</scope>
    <source>
        <strain evidence="8">CGMCC 1.16305</strain>
    </source>
</reference>
<keyword evidence="3 6" id="KW-0812">Transmembrane</keyword>